<organism evidence="1 2">
    <name type="scientific">Prorocentrum cordatum</name>
    <dbReference type="NCBI Taxonomy" id="2364126"/>
    <lineage>
        <taxon>Eukaryota</taxon>
        <taxon>Sar</taxon>
        <taxon>Alveolata</taxon>
        <taxon>Dinophyceae</taxon>
        <taxon>Prorocentrales</taxon>
        <taxon>Prorocentraceae</taxon>
        <taxon>Prorocentrum</taxon>
    </lineage>
</organism>
<sequence length="170" mass="17790">MQDVTGHAECFGPAMALLNLSAATTKDYTGELMSFTCVYVGSKSNIYFGDSTSATAVASQNYQYICIGVLTSTASSSTTRSRHAECFGPAMALLNLSSATTKDYTGEFMSFTCVYVGITSSIYFGDSTSETAVASQNYQYICIGVLTSTASSSTTRSSSATSSTTVTSTT</sequence>
<comment type="caution">
    <text evidence="1">The sequence shown here is derived from an EMBL/GenBank/DDBJ whole genome shotgun (WGS) entry which is preliminary data.</text>
</comment>
<evidence type="ECO:0000313" key="1">
    <source>
        <dbReference type="EMBL" id="CAK0853190.1"/>
    </source>
</evidence>
<accession>A0ABN9U306</accession>
<gene>
    <name evidence="1" type="ORF">PCOR1329_LOCUS44751</name>
</gene>
<dbReference type="EMBL" id="CAUYUJ010015380">
    <property type="protein sequence ID" value="CAK0853190.1"/>
    <property type="molecule type" value="Genomic_DNA"/>
</dbReference>
<proteinExistence type="predicted"/>
<protein>
    <submittedName>
        <fullName evidence="1">Uncharacterized protein</fullName>
    </submittedName>
</protein>
<reference evidence="1" key="1">
    <citation type="submission" date="2023-10" db="EMBL/GenBank/DDBJ databases">
        <authorList>
            <person name="Chen Y."/>
            <person name="Shah S."/>
            <person name="Dougan E. K."/>
            <person name="Thang M."/>
            <person name="Chan C."/>
        </authorList>
    </citation>
    <scope>NUCLEOTIDE SEQUENCE [LARGE SCALE GENOMIC DNA]</scope>
</reference>
<keyword evidence="2" id="KW-1185">Reference proteome</keyword>
<feature type="non-terminal residue" evidence="1">
    <location>
        <position position="170"/>
    </location>
</feature>
<name>A0ABN9U306_9DINO</name>
<evidence type="ECO:0000313" key="2">
    <source>
        <dbReference type="Proteomes" id="UP001189429"/>
    </source>
</evidence>
<dbReference type="Proteomes" id="UP001189429">
    <property type="component" value="Unassembled WGS sequence"/>
</dbReference>